<accession>A0A315Z0M0</accession>
<proteinExistence type="predicted"/>
<evidence type="ECO:0000313" key="3">
    <source>
        <dbReference type="Proteomes" id="UP000245535"/>
    </source>
</evidence>
<dbReference type="Pfam" id="PF07610">
    <property type="entry name" value="DUF1573"/>
    <property type="match status" value="1"/>
</dbReference>
<organism evidence="2 3">
    <name type="scientific">Sediminitomix flava</name>
    <dbReference type="NCBI Taxonomy" id="379075"/>
    <lineage>
        <taxon>Bacteria</taxon>
        <taxon>Pseudomonadati</taxon>
        <taxon>Bacteroidota</taxon>
        <taxon>Cytophagia</taxon>
        <taxon>Cytophagales</taxon>
        <taxon>Flammeovirgaceae</taxon>
        <taxon>Sediminitomix</taxon>
    </lineage>
</organism>
<dbReference type="PANTHER" id="PTHR37833">
    <property type="entry name" value="LIPOPROTEIN-RELATED"/>
    <property type="match status" value="1"/>
</dbReference>
<dbReference type="OrthoDB" id="826619at2"/>
<evidence type="ECO:0000256" key="1">
    <source>
        <dbReference type="SAM" id="MobiDB-lite"/>
    </source>
</evidence>
<keyword evidence="3" id="KW-1185">Reference proteome</keyword>
<dbReference type="InterPro" id="IPR011467">
    <property type="entry name" value="DUF1573"/>
</dbReference>
<protein>
    <submittedName>
        <fullName evidence="2">Uncharacterized protein DUF1573</fullName>
    </submittedName>
</protein>
<dbReference type="Gene3D" id="2.60.40.10">
    <property type="entry name" value="Immunoglobulins"/>
    <property type="match status" value="1"/>
</dbReference>
<sequence>MRIQNAILAGIFVASGLIGCTSEKSGSSETSSEEVKTKQAVSSTDSDVKEEKVVEVASIKWDELVYDFGEVNEGDEVKHVYTFKNNGEVPLIISRVKASCGCTTPTYTKAPVAPGESGEINVKFNSKNRAGKQVKTITVYANVENGKSEVRLQGIVKKEKELEGPFKNQ</sequence>
<dbReference type="AlphaFoldDB" id="A0A315Z0M0"/>
<gene>
    <name evidence="2" type="ORF">BC781_109118</name>
</gene>
<reference evidence="2 3" key="1">
    <citation type="submission" date="2018-03" db="EMBL/GenBank/DDBJ databases">
        <title>Genomic Encyclopedia of Archaeal and Bacterial Type Strains, Phase II (KMG-II): from individual species to whole genera.</title>
        <authorList>
            <person name="Goeker M."/>
        </authorList>
    </citation>
    <scope>NUCLEOTIDE SEQUENCE [LARGE SCALE GENOMIC DNA]</scope>
    <source>
        <strain evidence="2 3">DSM 28229</strain>
    </source>
</reference>
<comment type="caution">
    <text evidence="2">The sequence shown here is derived from an EMBL/GenBank/DDBJ whole genome shotgun (WGS) entry which is preliminary data.</text>
</comment>
<dbReference type="PANTHER" id="PTHR37833:SF1">
    <property type="entry name" value="SIGNAL PEPTIDE PROTEIN"/>
    <property type="match status" value="1"/>
</dbReference>
<name>A0A315Z0M0_SEDFL</name>
<feature type="region of interest" description="Disordered" evidence="1">
    <location>
        <begin position="23"/>
        <end position="46"/>
    </location>
</feature>
<dbReference type="InterPro" id="IPR013783">
    <property type="entry name" value="Ig-like_fold"/>
</dbReference>
<dbReference type="Proteomes" id="UP000245535">
    <property type="component" value="Unassembled WGS sequence"/>
</dbReference>
<dbReference type="PROSITE" id="PS51257">
    <property type="entry name" value="PROKAR_LIPOPROTEIN"/>
    <property type="match status" value="1"/>
</dbReference>
<dbReference type="RefSeq" id="WP_109622523.1">
    <property type="nucleotide sequence ID" value="NZ_QGDO01000009.1"/>
</dbReference>
<dbReference type="EMBL" id="QGDO01000009">
    <property type="protein sequence ID" value="PWJ36102.1"/>
    <property type="molecule type" value="Genomic_DNA"/>
</dbReference>
<evidence type="ECO:0000313" key="2">
    <source>
        <dbReference type="EMBL" id="PWJ36102.1"/>
    </source>
</evidence>